<gene>
    <name evidence="1" type="primary">orf222</name>
</gene>
<dbReference type="InterPro" id="IPR036397">
    <property type="entry name" value="RNaseH_sf"/>
</dbReference>
<organism evidence="1">
    <name type="scientific">Fomitopsis palustris</name>
    <dbReference type="NCBI Taxonomy" id="2870670"/>
    <lineage>
        <taxon>Eukaryota</taxon>
        <taxon>Fungi</taxon>
        <taxon>Dikarya</taxon>
        <taxon>Basidiomycota</taxon>
        <taxon>Agaricomycotina</taxon>
        <taxon>Agaricomycetes</taxon>
        <taxon>Polyporales</taxon>
        <taxon>Fomitopsis</taxon>
    </lineage>
</organism>
<proteinExistence type="predicted"/>
<dbReference type="GeneID" id="32232943"/>
<name>A0A1V1FRJ2_9APHY</name>
<dbReference type="EMBL" id="AP017926">
    <property type="protein sequence ID" value="BAX08580.1"/>
    <property type="molecule type" value="Genomic_DNA"/>
</dbReference>
<dbReference type="AlphaFoldDB" id="A0A1V1FRJ2"/>
<dbReference type="GO" id="GO:0003676">
    <property type="term" value="F:nucleic acid binding"/>
    <property type="evidence" value="ECO:0007669"/>
    <property type="project" value="InterPro"/>
</dbReference>
<sequence length="222" mass="26747">MFNFRSEDYRTLTIENIIFKFFEIPEAIADKYLEKWELIQPDESIKLEKFGEIKLPNNNNYSTWGNQISNNIIIFKKRIYQINSNNIEVYENGEKLLSFIDQISNTNKYDFIRIIDNHKYYVKDNKIVLIIKELPTKYLSKLNPKKIFRPKIITFDIETLLINNVHKPYLYSMYDGHKSFTWFSDSPSQLFDRLLSRKYKNYNVYAHNLSRFDVVFIGLYLI</sequence>
<dbReference type="RefSeq" id="YP_009355785.1">
    <property type="nucleotide sequence ID" value="NC_034349.1"/>
</dbReference>
<geneLocation type="mitochondrion" evidence="1"/>
<dbReference type="Gene3D" id="3.30.420.10">
    <property type="entry name" value="Ribonuclease H-like superfamily/Ribonuclease H"/>
    <property type="match status" value="1"/>
</dbReference>
<protein>
    <submittedName>
        <fullName evidence="1">Ypothetical protein</fullName>
    </submittedName>
</protein>
<reference evidence="1" key="1">
    <citation type="submission" date="2016-12" db="EMBL/GenBank/DDBJ databases">
        <title>Complete mitochondrial genome of the wood-decaying fungus Fomitopsis palustris.</title>
        <authorList>
            <person name="Tanaka Y."/>
            <person name="Suzuki T."/>
            <person name="Iigo M."/>
            <person name="Kurokura T."/>
            <person name="Toyama F."/>
            <person name="Dohra H."/>
            <person name="Konno N."/>
        </authorList>
    </citation>
    <scope>NUCLEOTIDE SEQUENCE</scope>
    <source>
        <strain evidence="1">FFPRI 0507</strain>
    </source>
</reference>
<keyword evidence="1" id="KW-0496">Mitochondrion</keyword>
<dbReference type="InterPro" id="IPR012337">
    <property type="entry name" value="RNaseH-like_sf"/>
</dbReference>
<evidence type="ECO:0000313" key="1">
    <source>
        <dbReference type="EMBL" id="BAX08580.1"/>
    </source>
</evidence>
<dbReference type="SUPFAM" id="SSF53098">
    <property type="entry name" value="Ribonuclease H-like"/>
    <property type="match status" value="1"/>
</dbReference>
<accession>A0A1V1FRJ2</accession>